<proteinExistence type="predicted"/>
<gene>
    <name evidence="2" type="ORF">SAMN04488071_3073</name>
</gene>
<evidence type="ECO:0000313" key="3">
    <source>
        <dbReference type="Proteomes" id="UP000183685"/>
    </source>
</evidence>
<dbReference type="Proteomes" id="UP000183685">
    <property type="component" value="Unassembled WGS sequence"/>
</dbReference>
<dbReference type="InterPro" id="IPR009922">
    <property type="entry name" value="DUF1457"/>
</dbReference>
<dbReference type="EMBL" id="FNAK01000007">
    <property type="protein sequence ID" value="SDE49834.1"/>
    <property type="molecule type" value="Genomic_DNA"/>
</dbReference>
<dbReference type="AlphaFoldDB" id="A0A1G7DE09"/>
<accession>A0A1G7DE09</accession>
<dbReference type="STRING" id="637679.GCA_001550055_02232"/>
<dbReference type="SUPFAM" id="SSF55785">
    <property type="entry name" value="PYP-like sensor domain (PAS domain)"/>
    <property type="match status" value="1"/>
</dbReference>
<evidence type="ECO:0000256" key="1">
    <source>
        <dbReference type="SAM" id="MobiDB-lite"/>
    </source>
</evidence>
<dbReference type="RefSeq" id="WP_068305001.1">
    <property type="nucleotide sequence ID" value="NZ_FNAK01000007.1"/>
</dbReference>
<feature type="region of interest" description="Disordered" evidence="1">
    <location>
        <begin position="180"/>
        <end position="212"/>
    </location>
</feature>
<dbReference type="Pfam" id="PF07310">
    <property type="entry name" value="PAS_5"/>
    <property type="match status" value="1"/>
</dbReference>
<keyword evidence="3" id="KW-1185">Reference proteome</keyword>
<dbReference type="InterPro" id="IPR035965">
    <property type="entry name" value="PAS-like_dom_sf"/>
</dbReference>
<feature type="compositionally biased region" description="Basic and acidic residues" evidence="1">
    <location>
        <begin position="181"/>
        <end position="195"/>
    </location>
</feature>
<evidence type="ECO:0000313" key="2">
    <source>
        <dbReference type="EMBL" id="SDE49834.1"/>
    </source>
</evidence>
<name>A0A1G7DE09_9PROT</name>
<protein>
    <submittedName>
        <fullName evidence="2">PAS domain-containing protein</fullName>
    </submittedName>
</protein>
<sequence length="212" mass="24232">MPVSGVLGRLLEYWHTLPREAGAAMPRKCVLHPTDLHELLPRISLMKRIDRYDVQVSMIGTSQDALWQAPMAGINAFDLTTPNMRENTARLYEAILDQPSGVQMQETVRRRTGDSAEVESLYLPLADDDGTPTFIIGCSVYLKQPRYGRINDRLMLDHQKVSNLEFLDLGRGKPLVTFEKPAPRPRPEPETRWWDRFMPSRPRPGSDEYLDA</sequence>
<organism evidence="2 3">
    <name type="scientific">Kordiimonas lacus</name>
    <dbReference type="NCBI Taxonomy" id="637679"/>
    <lineage>
        <taxon>Bacteria</taxon>
        <taxon>Pseudomonadati</taxon>
        <taxon>Pseudomonadota</taxon>
        <taxon>Alphaproteobacteria</taxon>
        <taxon>Kordiimonadales</taxon>
        <taxon>Kordiimonadaceae</taxon>
        <taxon>Kordiimonas</taxon>
    </lineage>
</organism>
<reference evidence="2 3" key="1">
    <citation type="submission" date="2016-10" db="EMBL/GenBank/DDBJ databases">
        <authorList>
            <person name="de Groot N.N."/>
        </authorList>
    </citation>
    <scope>NUCLEOTIDE SEQUENCE [LARGE SCALE GENOMIC DNA]</scope>
    <source>
        <strain evidence="2 3">CGMCC 1.9109</strain>
    </source>
</reference>